<proteinExistence type="predicted"/>
<dbReference type="AlphaFoldDB" id="A0AAW5HUE2"/>
<keyword evidence="3" id="KW-1185">Reference proteome</keyword>
<dbReference type="SUPFAM" id="SSF116960">
    <property type="entry name" value="YfbU-like"/>
    <property type="match status" value="1"/>
</dbReference>
<evidence type="ECO:0000259" key="1">
    <source>
        <dbReference type="Pfam" id="PF01402"/>
    </source>
</evidence>
<dbReference type="Pfam" id="PF03887">
    <property type="entry name" value="YfbU"/>
    <property type="match status" value="1"/>
</dbReference>
<dbReference type="GO" id="GO:0006355">
    <property type="term" value="P:regulation of DNA-templated transcription"/>
    <property type="evidence" value="ECO:0007669"/>
    <property type="project" value="InterPro"/>
</dbReference>
<dbReference type="InterPro" id="IPR005587">
    <property type="entry name" value="UPF0304_YfbU"/>
</dbReference>
<reference evidence="2 3" key="1">
    <citation type="submission" date="2021-01" db="EMBL/GenBank/DDBJ databases">
        <title>Identification and Characterization of Corynebacterium sp.</title>
        <authorList>
            <person name="Luo Q."/>
            <person name="Qu P."/>
            <person name="Chen Q."/>
        </authorList>
    </citation>
    <scope>NUCLEOTIDE SEQUENCE [LARGE SCALE GENOMIC DNA]</scope>
    <source>
        <strain evidence="2 3">MC-18</strain>
    </source>
</reference>
<comment type="caution">
    <text evidence="2">The sequence shown here is derived from an EMBL/GenBank/DDBJ whole genome shotgun (WGS) entry which is preliminary data.</text>
</comment>
<evidence type="ECO:0000313" key="3">
    <source>
        <dbReference type="Proteomes" id="UP001205920"/>
    </source>
</evidence>
<name>A0AAW5HUE2_9CORY</name>
<dbReference type="Proteomes" id="UP001205920">
    <property type="component" value="Unassembled WGS sequence"/>
</dbReference>
<evidence type="ECO:0000313" key="2">
    <source>
        <dbReference type="EMBL" id="MCO6394605.1"/>
    </source>
</evidence>
<organism evidence="2 3">
    <name type="scientific">Corynebacterium lipophilum</name>
    <dbReference type="NCBI Taxonomy" id="2804918"/>
    <lineage>
        <taxon>Bacteria</taxon>
        <taxon>Bacillati</taxon>
        <taxon>Actinomycetota</taxon>
        <taxon>Actinomycetes</taxon>
        <taxon>Mycobacteriales</taxon>
        <taxon>Corynebacteriaceae</taxon>
        <taxon>Corynebacterium</taxon>
    </lineage>
</organism>
<dbReference type="RefSeq" id="WP_252931385.1">
    <property type="nucleotide sequence ID" value="NZ_JAEUWV010000007.1"/>
</dbReference>
<protein>
    <submittedName>
        <fullName evidence="2">YfbU family protein</fullName>
    </submittedName>
</protein>
<dbReference type="InterPro" id="IPR002145">
    <property type="entry name" value="CopG"/>
</dbReference>
<dbReference type="Gene3D" id="1.10.3190.10">
    <property type="entry name" value="yfbu gene product, domain 2"/>
    <property type="match status" value="1"/>
</dbReference>
<dbReference type="Pfam" id="PF01402">
    <property type="entry name" value="RHH_1"/>
    <property type="match status" value="1"/>
</dbReference>
<accession>A0AAW5HUE2</accession>
<dbReference type="InterPro" id="IPR023146">
    <property type="entry name" value="YfbU_alpha-helical_sf"/>
</dbReference>
<dbReference type="EMBL" id="JAEUWV010000007">
    <property type="protein sequence ID" value="MCO6394605.1"/>
    <property type="molecule type" value="Genomic_DNA"/>
</dbReference>
<feature type="domain" description="Ribbon-helix-helix protein CopG" evidence="1">
    <location>
        <begin position="2"/>
        <end position="36"/>
    </location>
</feature>
<sequence>MKSITIRVPDDLAELIVRESATKNQTQSEFIREILESNVGHISEKQSQQRNNRDVSISPVERKILALEYCNLLAAHGKLPEELFDADSFQHVVTALECGYAGEYSAVLGTDTELTYEECKLTWDILDMFRVLHFSVRKLGPDGWTKIGVIDAEHVGTFQGFDYQLDTESRLAGYVGYLVDTGRWEEQKEFIERNGGNSHHEMLPTYRAMLATFNPIWRKAASRGGDPNLNKEQIKQVLLAAPGSQVKH</sequence>
<gene>
    <name evidence="2" type="ORF">JMN37_06395</name>
</gene>